<dbReference type="AlphaFoldDB" id="A0A8T1BEM9"/>
<protein>
    <submittedName>
        <fullName evidence="2">Uncharacterized protein</fullName>
    </submittedName>
</protein>
<comment type="caution">
    <text evidence="2">The sequence shown here is derived from an EMBL/GenBank/DDBJ whole genome shotgun (WGS) entry which is preliminary data.</text>
</comment>
<organism evidence="2 5">
    <name type="scientific">Phytophthora cactorum</name>
    <dbReference type="NCBI Taxonomy" id="29920"/>
    <lineage>
        <taxon>Eukaryota</taxon>
        <taxon>Sar</taxon>
        <taxon>Stramenopiles</taxon>
        <taxon>Oomycota</taxon>
        <taxon>Peronosporomycetes</taxon>
        <taxon>Peronosporales</taxon>
        <taxon>Peronosporaceae</taxon>
        <taxon>Phytophthora</taxon>
    </lineage>
</organism>
<dbReference type="Proteomes" id="UP000735874">
    <property type="component" value="Unassembled WGS sequence"/>
</dbReference>
<evidence type="ECO:0000313" key="2">
    <source>
        <dbReference type="EMBL" id="KAG2900999.1"/>
    </source>
</evidence>
<dbReference type="EMBL" id="RCML01000685">
    <property type="protein sequence ID" value="KAG2971141.1"/>
    <property type="molecule type" value="Genomic_DNA"/>
</dbReference>
<evidence type="ECO:0000313" key="5">
    <source>
        <dbReference type="Proteomes" id="UP000774804"/>
    </source>
</evidence>
<dbReference type="Proteomes" id="UP000736787">
    <property type="component" value="Unassembled WGS sequence"/>
</dbReference>
<dbReference type="EMBL" id="RCMI01000678">
    <property type="protein sequence ID" value="KAG2900999.1"/>
    <property type="molecule type" value="Genomic_DNA"/>
</dbReference>
<evidence type="ECO:0000313" key="3">
    <source>
        <dbReference type="EMBL" id="KAG2908879.1"/>
    </source>
</evidence>
<dbReference type="Proteomes" id="UP000774804">
    <property type="component" value="Unassembled WGS sequence"/>
</dbReference>
<evidence type="ECO:0000313" key="1">
    <source>
        <dbReference type="EMBL" id="KAG2850652.1"/>
    </source>
</evidence>
<gene>
    <name evidence="1" type="ORF">PC113_g16596</name>
    <name evidence="2" type="ORF">PC115_g16006</name>
    <name evidence="3" type="ORF">PC117_g19827</name>
    <name evidence="4" type="ORF">PC118_g16452</name>
</gene>
<reference evidence="2" key="1">
    <citation type="submission" date="2018-10" db="EMBL/GenBank/DDBJ databases">
        <title>Effector identification in a new, highly contiguous assembly of the strawberry crown rot pathogen Phytophthora cactorum.</title>
        <authorList>
            <person name="Armitage A.D."/>
            <person name="Nellist C.F."/>
            <person name="Bates H."/>
            <person name="Vickerstaff R.J."/>
            <person name="Harrison R.J."/>
        </authorList>
    </citation>
    <scope>NUCLEOTIDE SEQUENCE</scope>
    <source>
        <strain evidence="1">15-7</strain>
        <strain evidence="2">4032</strain>
        <strain evidence="3">4040</strain>
        <strain evidence="4">P415</strain>
    </source>
</reference>
<accession>A0A8T1BEM9</accession>
<evidence type="ECO:0000313" key="4">
    <source>
        <dbReference type="EMBL" id="KAG2971141.1"/>
    </source>
</evidence>
<proteinExistence type="predicted"/>
<dbReference type="Proteomes" id="UP000697107">
    <property type="component" value="Unassembled WGS sequence"/>
</dbReference>
<sequence>MDYSSYSSHSLRRRLHVEGTARFTDQLHLERAVQTATEPFEGPRATQTPTITLCSILAGIKSWLFSTKRWPFTFARTH</sequence>
<dbReference type="EMBL" id="RCMG01000668">
    <property type="protein sequence ID" value="KAG2850652.1"/>
    <property type="molecule type" value="Genomic_DNA"/>
</dbReference>
<name>A0A8T1BEM9_9STRA</name>
<dbReference type="EMBL" id="RCMK01000887">
    <property type="protein sequence ID" value="KAG2908879.1"/>
    <property type="molecule type" value="Genomic_DNA"/>
</dbReference>